<reference evidence="11" key="1">
    <citation type="journal article" date="2014" name="Sci. Data">
        <title>Genomes of diverse isolates of the marine cyanobacterium Prochlorococcus.</title>
        <authorList>
            <person name="Biller S."/>
            <person name="Berube P."/>
            <person name="Thompson J."/>
            <person name="Kelly L."/>
            <person name="Roggensack S."/>
            <person name="Awad L."/>
            <person name="Roache-Johnson K."/>
            <person name="Ding H."/>
            <person name="Giovannoni S.J."/>
            <person name="Moore L.R."/>
            <person name="Chisholm S.W."/>
        </authorList>
    </citation>
    <scope>NUCLEOTIDE SEQUENCE [LARGE SCALE GENOMIC DNA]</scope>
    <source>
        <strain evidence="11">GP2</strain>
    </source>
</reference>
<accession>A0A0A1ZJJ7</accession>
<evidence type="ECO:0000313" key="11">
    <source>
        <dbReference type="Proteomes" id="UP000030598"/>
    </source>
</evidence>
<sequence length="179" mass="21291">MEEKIISEINLDLVFKCNEFPQFSNKLKDSKNKLIFESSFWEKVFLSWIKIILKKDDYKLPNCIFEKKSFSLGLQIISNQEISFMNQKWMQKNGPTDVLSFPIISDESLNNLDHIELGDIFISLEIALEQSYEYKHSIYKEMLWLASHGFLHLLGWEHNNDLDLENMLNFQEYLIKKLD</sequence>
<dbReference type="InterPro" id="IPR002036">
    <property type="entry name" value="YbeY"/>
</dbReference>
<feature type="binding site" evidence="9">
    <location>
        <position position="152"/>
    </location>
    <ligand>
        <name>Zn(2+)</name>
        <dbReference type="ChEBI" id="CHEBI:29105"/>
        <note>catalytic</note>
    </ligand>
</feature>
<comment type="caution">
    <text evidence="10">The sequence shown here is derived from an EMBL/GenBank/DDBJ whole genome shotgun (WGS) entry which is preliminary data.</text>
</comment>
<dbReference type="NCBIfam" id="TIGR00043">
    <property type="entry name" value="rRNA maturation RNase YbeY"/>
    <property type="match status" value="1"/>
</dbReference>
<feature type="binding site" evidence="9">
    <location>
        <position position="148"/>
    </location>
    <ligand>
        <name>Zn(2+)</name>
        <dbReference type="ChEBI" id="CHEBI:29105"/>
        <note>catalytic</note>
    </ligand>
</feature>
<dbReference type="HAMAP" id="MF_00009">
    <property type="entry name" value="Endoribonucl_YbeY"/>
    <property type="match status" value="1"/>
</dbReference>
<proteinExistence type="inferred from homology"/>
<dbReference type="OrthoDB" id="9807740at2"/>
<dbReference type="EMBL" id="JNAH01000003">
    <property type="protein sequence ID" value="KGF88419.1"/>
    <property type="molecule type" value="Genomic_DNA"/>
</dbReference>
<evidence type="ECO:0000256" key="1">
    <source>
        <dbReference type="ARBA" id="ARBA00010875"/>
    </source>
</evidence>
<keyword evidence="8 9" id="KW-0862">Zinc</keyword>
<dbReference type="SUPFAM" id="SSF55486">
    <property type="entry name" value="Metalloproteases ('zincins'), catalytic domain"/>
    <property type="match status" value="1"/>
</dbReference>
<dbReference type="Gene3D" id="3.40.390.30">
    <property type="entry name" value="Metalloproteases ('zincins'), catalytic domain"/>
    <property type="match status" value="1"/>
</dbReference>
<dbReference type="GO" id="GO:0004222">
    <property type="term" value="F:metalloendopeptidase activity"/>
    <property type="evidence" value="ECO:0007669"/>
    <property type="project" value="InterPro"/>
</dbReference>
<dbReference type="InterPro" id="IPR020549">
    <property type="entry name" value="YbeY_CS"/>
</dbReference>
<dbReference type="GO" id="GO:0006364">
    <property type="term" value="P:rRNA processing"/>
    <property type="evidence" value="ECO:0007669"/>
    <property type="project" value="UniProtKB-UniRule"/>
</dbReference>
<dbReference type="Pfam" id="PF02130">
    <property type="entry name" value="YbeY"/>
    <property type="match status" value="1"/>
</dbReference>
<gene>
    <name evidence="9" type="primary">ybeY</name>
    <name evidence="10" type="ORF">EU91_0352</name>
</gene>
<evidence type="ECO:0000256" key="7">
    <source>
        <dbReference type="ARBA" id="ARBA00022801"/>
    </source>
</evidence>
<dbReference type="PANTHER" id="PTHR46986">
    <property type="entry name" value="ENDORIBONUCLEASE YBEY, CHLOROPLASTIC"/>
    <property type="match status" value="1"/>
</dbReference>
<dbReference type="Proteomes" id="UP000030598">
    <property type="component" value="Unassembled WGS sequence"/>
</dbReference>
<evidence type="ECO:0000256" key="4">
    <source>
        <dbReference type="ARBA" id="ARBA00022722"/>
    </source>
</evidence>
<evidence type="ECO:0000256" key="8">
    <source>
        <dbReference type="ARBA" id="ARBA00022833"/>
    </source>
</evidence>
<comment type="function">
    <text evidence="9">Single strand-specific metallo-endoribonuclease involved in late-stage 70S ribosome quality control and in maturation of the 3' terminus of the 16S rRNA.</text>
</comment>
<dbReference type="EC" id="3.1.-.-" evidence="9"/>
<dbReference type="RefSeq" id="WP_032523954.1">
    <property type="nucleotide sequence ID" value="NZ_CP138934.1"/>
</dbReference>
<dbReference type="GO" id="GO:0008270">
    <property type="term" value="F:zinc ion binding"/>
    <property type="evidence" value="ECO:0007669"/>
    <property type="project" value="UniProtKB-UniRule"/>
</dbReference>
<keyword evidence="6 9" id="KW-0255">Endonuclease</keyword>
<keyword evidence="5 9" id="KW-0479">Metal-binding</keyword>
<keyword evidence="7 9" id="KW-0378">Hydrolase</keyword>
<protein>
    <recommendedName>
        <fullName evidence="9">Endoribonuclease YbeY</fullName>
        <ecNumber evidence="9">3.1.-.-</ecNumber>
    </recommendedName>
</protein>
<comment type="similarity">
    <text evidence="1 9">Belongs to the endoribonuclease YbeY family.</text>
</comment>
<dbReference type="eggNOG" id="COG0319">
    <property type="taxonomic scope" value="Bacteria"/>
</dbReference>
<keyword evidence="2 9" id="KW-0690">Ribosome biogenesis</keyword>
<name>A0A0A1ZJJ7_PROMR</name>
<dbReference type="STRING" id="59925.EU91_0352"/>
<evidence type="ECO:0000256" key="5">
    <source>
        <dbReference type="ARBA" id="ARBA00022723"/>
    </source>
</evidence>
<feature type="binding site" evidence="9">
    <location>
        <position position="158"/>
    </location>
    <ligand>
        <name>Zn(2+)</name>
        <dbReference type="ChEBI" id="CHEBI:29105"/>
        <note>catalytic</note>
    </ligand>
</feature>
<dbReference type="GO" id="GO:0005737">
    <property type="term" value="C:cytoplasm"/>
    <property type="evidence" value="ECO:0007669"/>
    <property type="project" value="UniProtKB-SubCell"/>
</dbReference>
<dbReference type="AlphaFoldDB" id="A0A0A1ZJJ7"/>
<dbReference type="GO" id="GO:0004521">
    <property type="term" value="F:RNA endonuclease activity"/>
    <property type="evidence" value="ECO:0007669"/>
    <property type="project" value="UniProtKB-UniRule"/>
</dbReference>
<evidence type="ECO:0000256" key="9">
    <source>
        <dbReference type="HAMAP-Rule" id="MF_00009"/>
    </source>
</evidence>
<organism evidence="10 11">
    <name type="scientific">Prochlorococcus marinus str. GP2</name>
    <dbReference type="NCBI Taxonomy" id="59925"/>
    <lineage>
        <taxon>Bacteria</taxon>
        <taxon>Bacillati</taxon>
        <taxon>Cyanobacteriota</taxon>
        <taxon>Cyanophyceae</taxon>
        <taxon>Synechococcales</taxon>
        <taxon>Prochlorococcaceae</taxon>
        <taxon>Prochlorococcus</taxon>
    </lineage>
</organism>
<evidence type="ECO:0000256" key="3">
    <source>
        <dbReference type="ARBA" id="ARBA00022552"/>
    </source>
</evidence>
<dbReference type="PROSITE" id="PS01306">
    <property type="entry name" value="UPF0054"/>
    <property type="match status" value="1"/>
</dbReference>
<evidence type="ECO:0000313" key="10">
    <source>
        <dbReference type="EMBL" id="KGF88419.1"/>
    </source>
</evidence>
<evidence type="ECO:0000256" key="6">
    <source>
        <dbReference type="ARBA" id="ARBA00022759"/>
    </source>
</evidence>
<comment type="subcellular location">
    <subcellularLocation>
        <location evidence="9">Cytoplasm</location>
    </subcellularLocation>
</comment>
<dbReference type="PANTHER" id="PTHR46986:SF1">
    <property type="entry name" value="ENDORIBONUCLEASE YBEY, CHLOROPLASTIC"/>
    <property type="match status" value="1"/>
</dbReference>
<comment type="cofactor">
    <cofactor evidence="9">
        <name>Zn(2+)</name>
        <dbReference type="ChEBI" id="CHEBI:29105"/>
    </cofactor>
    <text evidence="9">Binds 1 zinc ion.</text>
</comment>
<keyword evidence="9" id="KW-0963">Cytoplasm</keyword>
<evidence type="ECO:0000256" key="2">
    <source>
        <dbReference type="ARBA" id="ARBA00022517"/>
    </source>
</evidence>
<keyword evidence="3 9" id="KW-0698">rRNA processing</keyword>
<keyword evidence="4 9" id="KW-0540">Nuclease</keyword>
<dbReference type="InterPro" id="IPR023091">
    <property type="entry name" value="MetalPrtase_cat_dom_sf_prd"/>
</dbReference>